<keyword evidence="1" id="KW-0677">Repeat</keyword>
<evidence type="ECO:0000256" key="1">
    <source>
        <dbReference type="PROSITE-ProRule" id="PRU01251"/>
    </source>
</evidence>
<evidence type="ECO:0008006" key="6">
    <source>
        <dbReference type="Google" id="ProtNLM"/>
    </source>
</evidence>
<reference evidence="5" key="1">
    <citation type="submission" date="2019-12" db="EMBL/GenBank/DDBJ databases">
        <title>Genome sequencing and annotation of Brassica cretica.</title>
        <authorList>
            <person name="Studholme D.J."/>
            <person name="Sarris P.F."/>
        </authorList>
    </citation>
    <scope>NUCLEOTIDE SEQUENCE</scope>
    <source>
        <strain evidence="5">PFS-102/07</strain>
        <tissue evidence="5">Leaf</tissue>
    </source>
</reference>
<protein>
    <recommendedName>
        <fullName evidence="6">Clp R domain-containing protein</fullName>
    </recommendedName>
</protein>
<dbReference type="InterPro" id="IPR002044">
    <property type="entry name" value="CBM20"/>
</dbReference>
<dbReference type="GO" id="GO:2001070">
    <property type="term" value="F:starch binding"/>
    <property type="evidence" value="ECO:0007669"/>
    <property type="project" value="InterPro"/>
</dbReference>
<name>A0A8S9KBH7_BRACR</name>
<proteinExistence type="predicted"/>
<dbReference type="PANTHER" id="PTHR43572">
    <property type="entry name" value="CHAPERONE PROTEIN CLPD, CHLOROPLASTIC"/>
    <property type="match status" value="1"/>
</dbReference>
<feature type="domain" description="Clp R" evidence="4">
    <location>
        <begin position="8"/>
        <end position="184"/>
    </location>
</feature>
<evidence type="ECO:0000256" key="2">
    <source>
        <dbReference type="SAM" id="MobiDB-lite"/>
    </source>
</evidence>
<evidence type="ECO:0000259" key="4">
    <source>
        <dbReference type="PROSITE" id="PS51903"/>
    </source>
</evidence>
<sequence>MPTPVNTARECLTEEAARALNDAVAVARRRSHAQTTSLHAVSALLAMPSSILREVCVSRASRSTPYSSGLQFRALELCVGVSLDRLPSSSKSTTTTEEEEDPPVSNSLMAAIKRSQANQRRHPESYHLQQIHVSGCQTTVLKVELKYFVLSILDDPIVNRVFTEAGFRSSEIKLDVLHPPMTQLSRASRCPPLFLNREFPFGGSCGLDENCRRIGEKTVKRETVVFQMGSSASKNTEGEEDGSNGGGGGQLYVSLKMENSKVEGELTPHVYGSVPLVGSWDPSNALPMLRESASMSELSFVVPPDHGIFGLD</sequence>
<accession>A0A8S9KBH7</accession>
<dbReference type="InterPro" id="IPR004176">
    <property type="entry name" value="Clp_R_N"/>
</dbReference>
<dbReference type="InterPro" id="IPR051650">
    <property type="entry name" value="SL_signaling_regulator"/>
</dbReference>
<feature type="region of interest" description="Disordered" evidence="2">
    <location>
        <begin position="229"/>
        <end position="250"/>
    </location>
</feature>
<evidence type="ECO:0000313" key="5">
    <source>
        <dbReference type="EMBL" id="KAF2590863.1"/>
    </source>
</evidence>
<dbReference type="PROSITE" id="PS51166">
    <property type="entry name" value="CBM20"/>
    <property type="match status" value="1"/>
</dbReference>
<gene>
    <name evidence="5" type="ORF">F2Q70_00042017</name>
</gene>
<dbReference type="EMBL" id="QGKY02000190">
    <property type="protein sequence ID" value="KAF2590863.1"/>
    <property type="molecule type" value="Genomic_DNA"/>
</dbReference>
<dbReference type="PROSITE" id="PS51903">
    <property type="entry name" value="CLP_R"/>
    <property type="match status" value="1"/>
</dbReference>
<dbReference type="SUPFAM" id="SSF81923">
    <property type="entry name" value="Double Clp-N motif"/>
    <property type="match status" value="1"/>
</dbReference>
<dbReference type="AlphaFoldDB" id="A0A8S9KBH7"/>
<organism evidence="5">
    <name type="scientific">Brassica cretica</name>
    <name type="common">Mustard</name>
    <dbReference type="NCBI Taxonomy" id="69181"/>
    <lineage>
        <taxon>Eukaryota</taxon>
        <taxon>Viridiplantae</taxon>
        <taxon>Streptophyta</taxon>
        <taxon>Embryophyta</taxon>
        <taxon>Tracheophyta</taxon>
        <taxon>Spermatophyta</taxon>
        <taxon>Magnoliopsida</taxon>
        <taxon>eudicotyledons</taxon>
        <taxon>Gunneridae</taxon>
        <taxon>Pentapetalae</taxon>
        <taxon>rosids</taxon>
        <taxon>malvids</taxon>
        <taxon>Brassicales</taxon>
        <taxon>Brassicaceae</taxon>
        <taxon>Brassiceae</taxon>
        <taxon>Brassica</taxon>
    </lineage>
</organism>
<dbReference type="SUPFAM" id="SSF49452">
    <property type="entry name" value="Starch-binding domain-like"/>
    <property type="match status" value="1"/>
</dbReference>
<feature type="region of interest" description="Disordered" evidence="2">
    <location>
        <begin position="86"/>
        <end position="106"/>
    </location>
</feature>
<dbReference type="InterPro" id="IPR036628">
    <property type="entry name" value="Clp_N_dom_sf"/>
</dbReference>
<dbReference type="Gene3D" id="1.10.1780.10">
    <property type="entry name" value="Clp, N-terminal domain"/>
    <property type="match status" value="1"/>
</dbReference>
<feature type="domain" description="CBM20" evidence="3">
    <location>
        <begin position="245"/>
        <end position="312"/>
    </location>
</feature>
<comment type="caution">
    <text evidence="5">The sequence shown here is derived from an EMBL/GenBank/DDBJ whole genome shotgun (WGS) entry which is preliminary data.</text>
</comment>
<dbReference type="PANTHER" id="PTHR43572:SF38">
    <property type="entry name" value="PROTEIN SMAX1-LIKE 6"/>
    <property type="match status" value="1"/>
</dbReference>
<dbReference type="InterPro" id="IPR013784">
    <property type="entry name" value="Carb-bd-like_fold"/>
</dbReference>
<evidence type="ECO:0000259" key="3">
    <source>
        <dbReference type="PROSITE" id="PS51166"/>
    </source>
</evidence>